<dbReference type="PANTHER" id="PTHR42928">
    <property type="entry name" value="TRICARBOXYLATE-BINDING PROTEIN"/>
    <property type="match status" value="1"/>
</dbReference>
<keyword evidence="3" id="KW-1185">Reference proteome</keyword>
<evidence type="ECO:0000313" key="3">
    <source>
        <dbReference type="Proteomes" id="UP000187266"/>
    </source>
</evidence>
<reference evidence="2 3" key="1">
    <citation type="submission" date="2017-01" db="EMBL/GenBank/DDBJ databases">
        <title>Genomic analysis of Xuhuaishuia manganoxidans DY6-4.</title>
        <authorList>
            <person name="Wang X."/>
        </authorList>
    </citation>
    <scope>NUCLEOTIDE SEQUENCE [LARGE SCALE GENOMIC DNA]</scope>
    <source>
        <strain evidence="2 3">DY6-4</strain>
    </source>
</reference>
<dbReference type="RefSeq" id="WP_076979520.1">
    <property type="nucleotide sequence ID" value="NZ_CP019124.1"/>
</dbReference>
<sequence>MRRIFLKGLAATTAVALSLGAGAMPSVAETAAEFYKGKKVKFIVPYKPGGGYDEYARLLAPSLEKQTGARVEIVNMPGSGGMKGANEIFNSPADGLTIGIINGSAMVTNELAGIKGADYRVADYNFLGRVVADQRVLAVSTKSGIETYDDMLKSDKPILLGATGLGGSTYVDAVVIGQIMGNNQKVIHGFNSSSDVRQALLRGDIQGMWGSYGSARKGVQSGDFRIVTHSAKEGSKNTPDIPSVFEFAAKTADPAKSEEILEAWDALSAVGRPVAAPPGVPEDRIEFLQAAFSSAMEAPEFVDKAKKAKREVEYIDGKAMAALAKKATQLTPEIKDLFVAAIRGEI</sequence>
<dbReference type="AlphaFoldDB" id="A0A1U7DHL6"/>
<accession>A0A2M9DDK1</accession>
<dbReference type="InterPro" id="IPR005064">
    <property type="entry name" value="BUG"/>
</dbReference>
<organism evidence="2 3">
    <name type="scientific">Brevirhabdus pacifica</name>
    <dbReference type="NCBI Taxonomy" id="1267768"/>
    <lineage>
        <taxon>Bacteria</taxon>
        <taxon>Pseudomonadati</taxon>
        <taxon>Pseudomonadota</taxon>
        <taxon>Alphaproteobacteria</taxon>
        <taxon>Rhodobacterales</taxon>
        <taxon>Paracoccaceae</taxon>
        <taxon>Brevirhabdus</taxon>
    </lineage>
</organism>
<dbReference type="Pfam" id="PF03401">
    <property type="entry name" value="TctC"/>
    <property type="match status" value="1"/>
</dbReference>
<gene>
    <name evidence="2" type="ORF">BV394_07020</name>
</gene>
<dbReference type="PANTHER" id="PTHR42928:SF5">
    <property type="entry name" value="BLR1237 PROTEIN"/>
    <property type="match status" value="1"/>
</dbReference>
<name>A0A1U7DHL6_9RHOB</name>
<dbReference type="Proteomes" id="UP000187266">
    <property type="component" value="Chromosome"/>
</dbReference>
<dbReference type="STRING" id="1267768.BV394_07020"/>
<dbReference type="OrthoDB" id="9780943at2"/>
<dbReference type="InterPro" id="IPR042100">
    <property type="entry name" value="Bug_dom1"/>
</dbReference>
<dbReference type="EMBL" id="CP019124">
    <property type="protein sequence ID" value="APX89497.1"/>
    <property type="molecule type" value="Genomic_DNA"/>
</dbReference>
<evidence type="ECO:0000256" key="1">
    <source>
        <dbReference type="ARBA" id="ARBA00006987"/>
    </source>
</evidence>
<proteinExistence type="inferred from homology"/>
<comment type="similarity">
    <text evidence="1">Belongs to the UPF0065 (bug) family.</text>
</comment>
<accession>A0A1U7DHL6</accession>
<dbReference type="SUPFAM" id="SSF53850">
    <property type="entry name" value="Periplasmic binding protein-like II"/>
    <property type="match status" value="1"/>
</dbReference>
<protein>
    <submittedName>
        <fullName evidence="2">Uncharacterized protein</fullName>
    </submittedName>
</protein>
<evidence type="ECO:0000313" key="2">
    <source>
        <dbReference type="EMBL" id="APX89497.1"/>
    </source>
</evidence>
<dbReference type="Gene3D" id="3.40.190.10">
    <property type="entry name" value="Periplasmic binding protein-like II"/>
    <property type="match status" value="1"/>
</dbReference>
<dbReference type="Gene3D" id="3.40.190.150">
    <property type="entry name" value="Bordetella uptake gene, domain 1"/>
    <property type="match status" value="1"/>
</dbReference>